<protein>
    <submittedName>
        <fullName evidence="2">Uncharacterized protein</fullName>
    </submittedName>
</protein>
<evidence type="ECO:0000313" key="2">
    <source>
        <dbReference type="EMBL" id="GJJ15766.1"/>
    </source>
</evidence>
<organism evidence="2 3">
    <name type="scientific">Clathrus columnatus</name>
    <dbReference type="NCBI Taxonomy" id="1419009"/>
    <lineage>
        <taxon>Eukaryota</taxon>
        <taxon>Fungi</taxon>
        <taxon>Dikarya</taxon>
        <taxon>Basidiomycota</taxon>
        <taxon>Agaricomycotina</taxon>
        <taxon>Agaricomycetes</taxon>
        <taxon>Phallomycetidae</taxon>
        <taxon>Phallales</taxon>
        <taxon>Clathraceae</taxon>
        <taxon>Clathrus</taxon>
    </lineage>
</organism>
<accession>A0AAV5AM99</accession>
<comment type="caution">
    <text evidence="2">The sequence shown here is derived from an EMBL/GenBank/DDBJ whole genome shotgun (WGS) entry which is preliminary data.</text>
</comment>
<feature type="transmembrane region" description="Helical" evidence="1">
    <location>
        <begin position="63"/>
        <end position="84"/>
    </location>
</feature>
<sequence>MSSSAGIISLVTVSSNVNENNVELITNIRFITIYVFLILEHISTIPQQWPELFLLSVKICKHVVAGLTALSVLAMGIADMIVMLRVSVLWGRQRHVLSLLATAFILTYSATIACAVLAASQLVGWYSPILQMAFDFLVLTMTSLNSCSRPRKAATPLSTALYRDGLTFFLVIAGLRALNLFMTLFSQVYLVGICISWPISAIVLSRLIFHLQQVEKTTTPDNSVCCDDPIDEVIESKESVVLDISRRGRDTTTEPITTLHMWEIMEVQSTQSHNRSISQGSVSLLETRSGGCGAREM</sequence>
<feature type="transmembrane region" description="Helical" evidence="1">
    <location>
        <begin position="165"/>
        <end position="182"/>
    </location>
</feature>
<gene>
    <name evidence="2" type="ORF">Clacol_010044</name>
</gene>
<feature type="transmembrane region" description="Helical" evidence="1">
    <location>
        <begin position="125"/>
        <end position="144"/>
    </location>
</feature>
<evidence type="ECO:0000313" key="3">
    <source>
        <dbReference type="Proteomes" id="UP001050691"/>
    </source>
</evidence>
<reference evidence="2" key="1">
    <citation type="submission" date="2021-10" db="EMBL/GenBank/DDBJ databases">
        <title>De novo Genome Assembly of Clathrus columnatus (Basidiomycota, Fungi) Using Illumina and Nanopore Sequence Data.</title>
        <authorList>
            <person name="Ogiso-Tanaka E."/>
            <person name="Itagaki H."/>
            <person name="Hosoya T."/>
            <person name="Hosaka K."/>
        </authorList>
    </citation>
    <scope>NUCLEOTIDE SEQUENCE</scope>
    <source>
        <strain evidence="2">MO-923</strain>
    </source>
</reference>
<keyword evidence="1" id="KW-1133">Transmembrane helix</keyword>
<keyword evidence="1" id="KW-0472">Membrane</keyword>
<feature type="transmembrane region" description="Helical" evidence="1">
    <location>
        <begin position="188"/>
        <end position="209"/>
    </location>
</feature>
<evidence type="ECO:0000256" key="1">
    <source>
        <dbReference type="SAM" id="Phobius"/>
    </source>
</evidence>
<name>A0AAV5AM99_9AGAM</name>
<keyword evidence="3" id="KW-1185">Reference proteome</keyword>
<dbReference type="EMBL" id="BPWL01000011">
    <property type="protein sequence ID" value="GJJ15766.1"/>
    <property type="molecule type" value="Genomic_DNA"/>
</dbReference>
<proteinExistence type="predicted"/>
<dbReference type="AlphaFoldDB" id="A0AAV5AM99"/>
<keyword evidence="1" id="KW-0812">Transmembrane</keyword>
<dbReference type="Proteomes" id="UP001050691">
    <property type="component" value="Unassembled WGS sequence"/>
</dbReference>
<feature type="transmembrane region" description="Helical" evidence="1">
    <location>
        <begin position="96"/>
        <end position="119"/>
    </location>
</feature>